<accession>A0ABY4WQI3</accession>
<dbReference type="EMBL" id="CP098755">
    <property type="protein sequence ID" value="USG68342.1"/>
    <property type="molecule type" value="Genomic_DNA"/>
</dbReference>
<dbReference type="Proteomes" id="UP001056500">
    <property type="component" value="Chromosome"/>
</dbReference>
<protein>
    <submittedName>
        <fullName evidence="2">Permease prefix domain 1-containing protein</fullName>
    </submittedName>
</protein>
<feature type="transmembrane region" description="Helical" evidence="1">
    <location>
        <begin position="184"/>
        <end position="204"/>
    </location>
</feature>
<dbReference type="NCBIfam" id="NF038403">
    <property type="entry name" value="perm_prefix_1"/>
    <property type="match status" value="1"/>
</dbReference>
<organism evidence="2 3">
    <name type="scientific">Brevibacillus ruminantium</name>
    <dbReference type="NCBI Taxonomy" id="2950604"/>
    <lineage>
        <taxon>Bacteria</taxon>
        <taxon>Bacillati</taxon>
        <taxon>Bacillota</taxon>
        <taxon>Bacilli</taxon>
        <taxon>Bacillales</taxon>
        <taxon>Paenibacillaceae</taxon>
        <taxon>Brevibacillus</taxon>
    </lineage>
</organism>
<keyword evidence="1" id="KW-0812">Transmembrane</keyword>
<reference evidence="2" key="1">
    <citation type="submission" date="2022-06" db="EMBL/GenBank/DDBJ databases">
        <title>Genome sequencing of Brevibacillus sp. BB3-R1.</title>
        <authorList>
            <person name="Heo J."/>
            <person name="Lee D."/>
            <person name="Won M."/>
            <person name="Han B.-H."/>
            <person name="Hong S.-B."/>
            <person name="Kwon S.-W."/>
        </authorList>
    </citation>
    <scope>NUCLEOTIDE SEQUENCE</scope>
    <source>
        <strain evidence="2">BB3-R1</strain>
    </source>
</reference>
<feature type="transmembrane region" description="Helical" evidence="1">
    <location>
        <begin position="145"/>
        <end position="164"/>
    </location>
</feature>
<keyword evidence="1" id="KW-1133">Transmembrane helix</keyword>
<dbReference type="InterPro" id="IPR047928">
    <property type="entry name" value="Perm_prefix_1"/>
</dbReference>
<evidence type="ECO:0000313" key="3">
    <source>
        <dbReference type="Proteomes" id="UP001056500"/>
    </source>
</evidence>
<evidence type="ECO:0000313" key="2">
    <source>
        <dbReference type="EMBL" id="USG68342.1"/>
    </source>
</evidence>
<proteinExistence type="predicted"/>
<keyword evidence="1" id="KW-0472">Membrane</keyword>
<evidence type="ECO:0000256" key="1">
    <source>
        <dbReference type="SAM" id="Phobius"/>
    </source>
</evidence>
<gene>
    <name evidence="2" type="ORF">NDK47_04990</name>
</gene>
<feature type="transmembrane region" description="Helical" evidence="1">
    <location>
        <begin position="76"/>
        <end position="96"/>
    </location>
</feature>
<sequence length="222" mass="25336">MEKYVEGLFSGHKESEETRELKEEIISNLEAKITDFMQDGLSRDEAFRLAAKSMDTVDFLLEGHPRIYVGRYKRELAQSVFLYILIVWILSIPLRFTLSGQLLNNLATLSVLICGVTYLMLLKKGQGDSAVAVVNAATWKRAQKIAWLFCGLYTGVMTLYTTAIKFGSNLWFWRPIHIDGPYQFGLLVVDYAMPFLLIIVPLMIRRAFELIGKHEVMGTDEQ</sequence>
<feature type="transmembrane region" description="Helical" evidence="1">
    <location>
        <begin position="102"/>
        <end position="121"/>
    </location>
</feature>
<name>A0ABY4WQI3_9BACL</name>
<keyword evidence="3" id="KW-1185">Reference proteome</keyword>
<dbReference type="RefSeq" id="WP_251875993.1">
    <property type="nucleotide sequence ID" value="NZ_CP098755.1"/>
</dbReference>